<dbReference type="AlphaFoldDB" id="A0A6G9APH7"/>
<reference evidence="2 3" key="1">
    <citation type="submission" date="2020-03" db="EMBL/GenBank/DDBJ databases">
        <authorList>
            <person name="Kim M.K."/>
        </authorList>
    </citation>
    <scope>NUCLEOTIDE SEQUENCE [LARGE SCALE GENOMIC DNA]</scope>
    <source>
        <strain evidence="2 3">BT328</strain>
    </source>
</reference>
<protein>
    <submittedName>
        <fullName evidence="2">NAD(P)/FAD-dependent oxidoreductase</fullName>
    </submittedName>
</protein>
<keyword evidence="3" id="KW-1185">Reference proteome</keyword>
<feature type="domain" description="Amine oxidase" evidence="1">
    <location>
        <begin position="30"/>
        <end position="432"/>
    </location>
</feature>
<dbReference type="Gene3D" id="3.50.50.60">
    <property type="entry name" value="FAD/NAD(P)-binding domain"/>
    <property type="match status" value="1"/>
</dbReference>
<name>A0A6G9APH7_9BACT</name>
<dbReference type="Pfam" id="PF01593">
    <property type="entry name" value="Amino_oxidase"/>
    <property type="match status" value="1"/>
</dbReference>
<evidence type="ECO:0000313" key="3">
    <source>
        <dbReference type="Proteomes" id="UP000501802"/>
    </source>
</evidence>
<dbReference type="InterPro" id="IPR002937">
    <property type="entry name" value="Amino_oxidase"/>
</dbReference>
<dbReference type="SUPFAM" id="SSF51905">
    <property type="entry name" value="FAD/NAD(P)-binding domain"/>
    <property type="match status" value="1"/>
</dbReference>
<accession>A0A6G9APH7</accession>
<evidence type="ECO:0000313" key="2">
    <source>
        <dbReference type="EMBL" id="QIP14310.1"/>
    </source>
</evidence>
<dbReference type="PANTHER" id="PTHR42841">
    <property type="entry name" value="AMINE OXIDASE"/>
    <property type="match status" value="1"/>
</dbReference>
<proteinExistence type="predicted"/>
<organism evidence="2 3">
    <name type="scientific">Spirosoma aureum</name>
    <dbReference type="NCBI Taxonomy" id="2692134"/>
    <lineage>
        <taxon>Bacteria</taxon>
        <taxon>Pseudomonadati</taxon>
        <taxon>Bacteroidota</taxon>
        <taxon>Cytophagia</taxon>
        <taxon>Cytophagales</taxon>
        <taxon>Cytophagaceae</taxon>
        <taxon>Spirosoma</taxon>
    </lineage>
</organism>
<dbReference type="InterPro" id="IPR036188">
    <property type="entry name" value="FAD/NAD-bd_sf"/>
</dbReference>
<dbReference type="KEGG" id="spib:G8759_17645"/>
<gene>
    <name evidence="2" type="ORF">G8759_17645</name>
</gene>
<sequence>MPTNLPDQSLVNPVGSPSVDSPVVIVGAGIAGLSCAVYLKQAGIKALVVEATDGVGGRVRTDVVDGFRLDRGFQILLTAYPEAQRLLNYDDLDLKPFRSGALIRHQSEWLTLLNPFQEPLSAFRTLASSVGTVGDKLRIVDLIRRTQGISINELFQQTPTTTLAFLKETGFSDQIIERFFRPFFGGVFLEDGLTTSSNFFEFCFRMFFTGDGAIPAQGIGAIPNQLATRLSPDQIKLNSPVARIVGNSVHLTNGNSIKAGVVVLAVDAAQAAVLLNRPAPSDQSFNQTTCTYFATNSELPGVSKQKLLVLNTDRSSVVHNLAILSDVSPEYASAGQTLVSVSTQGIETVNAAALTEQIRAELTGWFGDEVKSWKHLRTYHIPQALPSYPPDRAGTDAIHELLKLGENLYQCGDQTTYPSLNATMQTGRLVAEMIRKQ</sequence>
<dbReference type="EMBL" id="CP050063">
    <property type="protein sequence ID" value="QIP14310.1"/>
    <property type="molecule type" value="Genomic_DNA"/>
</dbReference>
<dbReference type="RefSeq" id="WP_167210218.1">
    <property type="nucleotide sequence ID" value="NZ_CP050063.1"/>
</dbReference>
<evidence type="ECO:0000259" key="1">
    <source>
        <dbReference type="Pfam" id="PF01593"/>
    </source>
</evidence>
<dbReference type="GO" id="GO:0016491">
    <property type="term" value="F:oxidoreductase activity"/>
    <property type="evidence" value="ECO:0007669"/>
    <property type="project" value="InterPro"/>
</dbReference>
<dbReference type="Proteomes" id="UP000501802">
    <property type="component" value="Chromosome"/>
</dbReference>